<dbReference type="Pfam" id="PF04447">
    <property type="entry name" value="dATP-dGTP_PPHyd"/>
    <property type="match status" value="1"/>
</dbReference>
<feature type="domain" description="dATP/dGTP diphosphohydrolase MazZ" evidence="1">
    <location>
        <begin position="123"/>
        <end position="214"/>
    </location>
</feature>
<dbReference type="AlphaFoldDB" id="A0A502GE46"/>
<comment type="caution">
    <text evidence="2">The sequence shown here is derived from an EMBL/GenBank/DDBJ whole genome shotgun (WGS) entry which is preliminary data.</text>
</comment>
<dbReference type="OrthoDB" id="8449869at2"/>
<dbReference type="RefSeq" id="WP_140473871.1">
    <property type="nucleotide sequence ID" value="NZ_RCZD01000008.1"/>
</dbReference>
<sequence length="300" mass="34906">MSQSNPDGLINYHPAQYEIWFPYVGKRYKDYHDIKTKEGHIYSGMFPNGINWMKMVVEEGDAVKGGTDIPDTEVVALRLMSTERLNIAGKRTDAKLRLARNLEMNDGKVPREKPFSLEEFIEDKKEFSIKAFGPDYSSNRILDHIIKEVAEARKHPKDVMEWIDIIHLGLDGAWRSGTKTEHIINALESKLELLKMRDYPDWRTADENKPIEHIRDDEVYFSIKLNMNDIFSENTLKDVVRIINDQKRDIQIIVHNPREVLLRGIPSQLHAATNQMKAILWADWKVEIKELATFPEYGPY</sequence>
<proteinExistence type="predicted"/>
<dbReference type="InterPro" id="IPR007538">
    <property type="entry name" value="dATP/dGTP_dipphydrolase_MazZ"/>
</dbReference>
<evidence type="ECO:0000313" key="3">
    <source>
        <dbReference type="Proteomes" id="UP000317663"/>
    </source>
</evidence>
<keyword evidence="3" id="KW-1185">Reference proteome</keyword>
<dbReference type="Proteomes" id="UP000317663">
    <property type="component" value="Unassembled WGS sequence"/>
</dbReference>
<accession>A0A502GE46</accession>
<organism evidence="2 3">
    <name type="scientific">Ewingella americana</name>
    <dbReference type="NCBI Taxonomy" id="41202"/>
    <lineage>
        <taxon>Bacteria</taxon>
        <taxon>Pseudomonadati</taxon>
        <taxon>Pseudomonadota</taxon>
        <taxon>Gammaproteobacteria</taxon>
        <taxon>Enterobacterales</taxon>
        <taxon>Yersiniaceae</taxon>
        <taxon>Ewingella</taxon>
    </lineage>
</organism>
<name>A0A502GE46_9GAMM</name>
<evidence type="ECO:0000313" key="2">
    <source>
        <dbReference type="EMBL" id="TPG60144.1"/>
    </source>
</evidence>
<gene>
    <name evidence="2" type="ORF">EAH77_16375</name>
</gene>
<reference evidence="2 3" key="1">
    <citation type="journal article" date="2019" name="Environ. Microbiol.">
        <title>Species interactions and distinct microbial communities in high Arctic permafrost affected cryosols are associated with the CH4 and CO2 gas fluxes.</title>
        <authorList>
            <person name="Altshuler I."/>
            <person name="Hamel J."/>
            <person name="Turney S."/>
            <person name="Magnuson E."/>
            <person name="Levesque R."/>
            <person name="Greer C."/>
            <person name="Whyte L.G."/>
        </authorList>
    </citation>
    <scope>NUCLEOTIDE SEQUENCE [LARGE SCALE GENOMIC DNA]</scope>
    <source>
        <strain evidence="2 3">E4</strain>
    </source>
</reference>
<protein>
    <submittedName>
        <fullName evidence="2">DUF550 domain-containing protein</fullName>
    </submittedName>
</protein>
<evidence type="ECO:0000259" key="1">
    <source>
        <dbReference type="Pfam" id="PF04447"/>
    </source>
</evidence>
<dbReference type="EMBL" id="RCZD01000008">
    <property type="protein sequence ID" value="TPG60144.1"/>
    <property type="molecule type" value="Genomic_DNA"/>
</dbReference>